<evidence type="ECO:0000259" key="1">
    <source>
        <dbReference type="PROSITE" id="PS51379"/>
    </source>
</evidence>
<sequence>MQYREVPKTGDKLSALGLGAMRLPEKDGTIDHEKATALLHHAIDNGVNYVDTAWPYHNEKSEVFLGEALSGGYREKIRLATKMPHWLVKDQTDMDRFLEIQLKRLNTDHIDYYLIHSLTEGGWKKIRDKGVLEFLNRAKKDGRIKNVGFSFHDRAEVFQEIIGAYDWDMCLIQYNYLDENHQAGTQGLKYAAERNIAVMVMEPLRGGNLVRNVPPEIEDIWNEADVKRSPAEWAFRWVWNHPEVTVVLSGMNEMSQLDENIRTASEAEPDSLTEKERDIVHRVAEKYRDLMAVPCTGCNYCMPCPVGVDIPGCFDLYNSKRIFKGISDHDTQYRYLVHQMGVLGKNSSASLCVNCGKCKEKCPQQIDIPEKLKEVESQFESSRTKLTARIMRNFLPVIRQFSLLKNRS</sequence>
<keyword evidence="3" id="KW-1185">Reference proteome</keyword>
<gene>
    <name evidence="2" type="ORF">SAMN04488696_2377</name>
</gene>
<protein>
    <recommendedName>
        <fullName evidence="1">4Fe-4S ferredoxin-type domain-containing protein</fullName>
    </recommendedName>
</protein>
<feature type="domain" description="4Fe-4S ferredoxin-type" evidence="1">
    <location>
        <begin position="341"/>
        <end position="371"/>
    </location>
</feature>
<dbReference type="InterPro" id="IPR017896">
    <property type="entry name" value="4Fe4S_Fe-S-bd"/>
</dbReference>
<name>A0A1I4TPN0_9EURY</name>
<dbReference type="STRING" id="487685.SAMN04488696_2377"/>
<dbReference type="Gene3D" id="3.20.20.100">
    <property type="entry name" value="NADP-dependent oxidoreductase domain"/>
    <property type="match status" value="1"/>
</dbReference>
<dbReference type="SUPFAM" id="SSF51430">
    <property type="entry name" value="NAD(P)-linked oxidoreductase"/>
    <property type="match status" value="1"/>
</dbReference>
<dbReference type="InterPro" id="IPR036812">
    <property type="entry name" value="NAD(P)_OxRdtase_dom_sf"/>
</dbReference>
<proteinExistence type="predicted"/>
<dbReference type="EMBL" id="FOUJ01000005">
    <property type="protein sequence ID" value="SFM78560.1"/>
    <property type="molecule type" value="Genomic_DNA"/>
</dbReference>
<organism evidence="2 3">
    <name type="scientific">Methanolobus profundi</name>
    <dbReference type="NCBI Taxonomy" id="487685"/>
    <lineage>
        <taxon>Archaea</taxon>
        <taxon>Methanobacteriati</taxon>
        <taxon>Methanobacteriota</taxon>
        <taxon>Stenosarchaea group</taxon>
        <taxon>Methanomicrobia</taxon>
        <taxon>Methanosarcinales</taxon>
        <taxon>Methanosarcinaceae</taxon>
        <taxon>Methanolobus</taxon>
    </lineage>
</organism>
<dbReference type="InterPro" id="IPR017900">
    <property type="entry name" value="4Fe4S_Fe_S_CS"/>
</dbReference>
<dbReference type="InterPro" id="IPR023210">
    <property type="entry name" value="NADP_OxRdtase_dom"/>
</dbReference>
<dbReference type="Pfam" id="PF13187">
    <property type="entry name" value="Fer4_9"/>
    <property type="match status" value="1"/>
</dbReference>
<dbReference type="SUPFAM" id="SSF46548">
    <property type="entry name" value="alpha-helical ferredoxin"/>
    <property type="match status" value="1"/>
</dbReference>
<dbReference type="PRINTS" id="PR00069">
    <property type="entry name" value="ALDKETRDTASE"/>
</dbReference>
<dbReference type="Proteomes" id="UP000198535">
    <property type="component" value="Unassembled WGS sequence"/>
</dbReference>
<dbReference type="InterPro" id="IPR020471">
    <property type="entry name" value="AKR"/>
</dbReference>
<dbReference type="PROSITE" id="PS51379">
    <property type="entry name" value="4FE4S_FER_2"/>
    <property type="match status" value="1"/>
</dbReference>
<accession>A0A1I4TPN0</accession>
<dbReference type="InterPro" id="IPR053135">
    <property type="entry name" value="AKR2_Oxidoreductase"/>
</dbReference>
<dbReference type="PANTHER" id="PTHR43312">
    <property type="entry name" value="D-THREO-ALDOSE 1-DEHYDROGENASE"/>
    <property type="match status" value="1"/>
</dbReference>
<dbReference type="PROSITE" id="PS00198">
    <property type="entry name" value="4FE4S_FER_1"/>
    <property type="match status" value="1"/>
</dbReference>
<evidence type="ECO:0000313" key="2">
    <source>
        <dbReference type="EMBL" id="SFM78560.1"/>
    </source>
</evidence>
<dbReference type="PANTHER" id="PTHR43312:SF2">
    <property type="entry name" value="OXIDOREDUCTASE"/>
    <property type="match status" value="1"/>
</dbReference>
<evidence type="ECO:0000313" key="3">
    <source>
        <dbReference type="Proteomes" id="UP000198535"/>
    </source>
</evidence>
<dbReference type="Pfam" id="PF00248">
    <property type="entry name" value="Aldo_ket_red"/>
    <property type="match status" value="1"/>
</dbReference>
<dbReference type="OrthoDB" id="28487at2157"/>
<dbReference type="GO" id="GO:0016491">
    <property type="term" value="F:oxidoreductase activity"/>
    <property type="evidence" value="ECO:0007669"/>
    <property type="project" value="InterPro"/>
</dbReference>
<dbReference type="AlphaFoldDB" id="A0A1I4TPN0"/>
<dbReference type="CDD" id="cd19096">
    <property type="entry name" value="AKR_Fe-S_oxidoreductase"/>
    <property type="match status" value="1"/>
</dbReference>
<reference evidence="3" key="1">
    <citation type="submission" date="2016-10" db="EMBL/GenBank/DDBJ databases">
        <authorList>
            <person name="Varghese N."/>
            <person name="Submissions S."/>
        </authorList>
    </citation>
    <scope>NUCLEOTIDE SEQUENCE [LARGE SCALE GENOMIC DNA]</scope>
    <source>
        <strain evidence="3">Mob M</strain>
    </source>
</reference>
<dbReference type="RefSeq" id="WP_091937185.1">
    <property type="nucleotide sequence ID" value="NZ_FOUJ01000005.1"/>
</dbReference>